<name>A0A1L7ADE5_9PROT</name>
<feature type="region of interest" description="Disordered" evidence="1">
    <location>
        <begin position="37"/>
        <end position="90"/>
    </location>
</feature>
<accession>A0A1L7ADE5</accession>
<proteinExistence type="predicted"/>
<sequence length="90" mass="9680">MPALLVLSLLLASGTPAAAAMLDSLFDRSFGNLFAEDARGMGRSRPSPGTDSAEREDEGRRLRREAWAAEKARLTESPAPRLSQRGAPAR</sequence>
<evidence type="ECO:0000313" key="3">
    <source>
        <dbReference type="EMBL" id="APT56750.1"/>
    </source>
</evidence>
<dbReference type="Proteomes" id="UP000185494">
    <property type="component" value="Chromosome 1"/>
</dbReference>
<dbReference type="EMBL" id="CP015583">
    <property type="protein sequence ID" value="APT56750.1"/>
    <property type="molecule type" value="Genomic_DNA"/>
</dbReference>
<reference evidence="3 4" key="1">
    <citation type="submission" date="2016-05" db="EMBL/GenBank/DDBJ databases">
        <title>Complete Genome and Methylome Analysis of Psychrotrophic Bacterial Isolates from Antarctic Lake Untersee.</title>
        <authorList>
            <person name="Fomenkov A."/>
            <person name="Akimov V.N."/>
            <person name="Vasilyeva L.V."/>
            <person name="Andersen D."/>
            <person name="Vincze T."/>
            <person name="Roberts R.J."/>
        </authorList>
    </citation>
    <scope>NUCLEOTIDE SEQUENCE [LARGE SCALE GENOMIC DNA]</scope>
    <source>
        <strain evidence="3 4">U14-5</strain>
    </source>
</reference>
<evidence type="ECO:0000313" key="4">
    <source>
        <dbReference type="Proteomes" id="UP000185494"/>
    </source>
</evidence>
<evidence type="ECO:0000256" key="1">
    <source>
        <dbReference type="SAM" id="MobiDB-lite"/>
    </source>
</evidence>
<feature type="compositionally biased region" description="Basic and acidic residues" evidence="1">
    <location>
        <begin position="57"/>
        <end position="74"/>
    </location>
</feature>
<dbReference type="RefSeq" id="WP_075797681.1">
    <property type="nucleotide sequence ID" value="NZ_CP015583.1"/>
</dbReference>
<gene>
    <name evidence="3" type="ORF">RGI145_06165</name>
</gene>
<protein>
    <submittedName>
        <fullName evidence="3">Uncharacterized protein</fullName>
    </submittedName>
</protein>
<feature type="chain" id="PRO_5013063733" evidence="2">
    <location>
        <begin position="20"/>
        <end position="90"/>
    </location>
</feature>
<dbReference type="AlphaFoldDB" id="A0A1L7ADE5"/>
<dbReference type="KEGG" id="rgi:RGI145_06165"/>
<keyword evidence="2" id="KW-0732">Signal</keyword>
<feature type="signal peptide" evidence="2">
    <location>
        <begin position="1"/>
        <end position="19"/>
    </location>
</feature>
<organism evidence="3 4">
    <name type="scientific">Roseomonas gilardii</name>
    <dbReference type="NCBI Taxonomy" id="257708"/>
    <lineage>
        <taxon>Bacteria</taxon>
        <taxon>Pseudomonadati</taxon>
        <taxon>Pseudomonadota</taxon>
        <taxon>Alphaproteobacteria</taxon>
        <taxon>Acetobacterales</taxon>
        <taxon>Roseomonadaceae</taxon>
        <taxon>Roseomonas</taxon>
    </lineage>
</organism>
<evidence type="ECO:0000256" key="2">
    <source>
        <dbReference type="SAM" id="SignalP"/>
    </source>
</evidence>